<dbReference type="EMBL" id="JACEEZ010017453">
    <property type="protein sequence ID" value="KAG0717510.1"/>
    <property type="molecule type" value="Genomic_DNA"/>
</dbReference>
<evidence type="ECO:0000313" key="2">
    <source>
        <dbReference type="EMBL" id="KAG0717510.1"/>
    </source>
</evidence>
<sequence>MSLEIISKYIIPNHTDVTGRHYPVGCCNTVLFQSKLIVLVDDREERVYAYCRQYGAREAIEKHSAKYQHITHPRRSHKHHRLSSVVCSLHTSAVTSHPSREQQRQHMQQQVPQEEEAEPWVGDGVLKAHSGKAVSATALGNYNTSLESGRVGFAPHDARGVENLNFQHRH</sequence>
<protein>
    <submittedName>
        <fullName evidence="2">Uncharacterized protein</fullName>
    </submittedName>
</protein>
<comment type="caution">
    <text evidence="2">The sequence shown here is derived from an EMBL/GenBank/DDBJ whole genome shotgun (WGS) entry which is preliminary data.</text>
</comment>
<evidence type="ECO:0000256" key="1">
    <source>
        <dbReference type="SAM" id="MobiDB-lite"/>
    </source>
</evidence>
<keyword evidence="3" id="KW-1185">Reference proteome</keyword>
<dbReference type="Proteomes" id="UP000770661">
    <property type="component" value="Unassembled WGS sequence"/>
</dbReference>
<accession>A0A8J5CQ31</accession>
<gene>
    <name evidence="2" type="ORF">GWK47_054272</name>
</gene>
<organism evidence="2 3">
    <name type="scientific">Chionoecetes opilio</name>
    <name type="common">Atlantic snow crab</name>
    <name type="synonym">Cancer opilio</name>
    <dbReference type="NCBI Taxonomy" id="41210"/>
    <lineage>
        <taxon>Eukaryota</taxon>
        <taxon>Metazoa</taxon>
        <taxon>Ecdysozoa</taxon>
        <taxon>Arthropoda</taxon>
        <taxon>Crustacea</taxon>
        <taxon>Multicrustacea</taxon>
        <taxon>Malacostraca</taxon>
        <taxon>Eumalacostraca</taxon>
        <taxon>Eucarida</taxon>
        <taxon>Decapoda</taxon>
        <taxon>Pleocyemata</taxon>
        <taxon>Brachyura</taxon>
        <taxon>Eubrachyura</taxon>
        <taxon>Majoidea</taxon>
        <taxon>Majidae</taxon>
        <taxon>Chionoecetes</taxon>
    </lineage>
</organism>
<name>A0A8J5CQ31_CHIOP</name>
<feature type="region of interest" description="Disordered" evidence="1">
    <location>
        <begin position="93"/>
        <end position="115"/>
    </location>
</feature>
<dbReference type="AlphaFoldDB" id="A0A8J5CQ31"/>
<reference evidence="2" key="1">
    <citation type="submission" date="2020-07" db="EMBL/GenBank/DDBJ databases">
        <title>The High-quality genome of the commercially important snow crab, Chionoecetes opilio.</title>
        <authorList>
            <person name="Jeong J.-H."/>
            <person name="Ryu S."/>
        </authorList>
    </citation>
    <scope>NUCLEOTIDE SEQUENCE</scope>
    <source>
        <strain evidence="2">MADBK_172401_WGS</strain>
        <tissue evidence="2">Digestive gland</tissue>
    </source>
</reference>
<proteinExistence type="predicted"/>
<evidence type="ECO:0000313" key="3">
    <source>
        <dbReference type="Proteomes" id="UP000770661"/>
    </source>
</evidence>